<proteinExistence type="inferred from homology"/>
<dbReference type="InterPro" id="IPR029016">
    <property type="entry name" value="GAF-like_dom_sf"/>
</dbReference>
<evidence type="ECO:0000313" key="3">
    <source>
        <dbReference type="EMBL" id="MCC2230097.1"/>
    </source>
</evidence>
<dbReference type="Pfam" id="PF01590">
    <property type="entry name" value="GAF"/>
    <property type="match status" value="1"/>
</dbReference>
<dbReference type="EMBL" id="JAJEQR010000007">
    <property type="protein sequence ID" value="MCC2230097.1"/>
    <property type="molecule type" value="Genomic_DNA"/>
</dbReference>
<name>A0AAE3E8Y1_9FIRM</name>
<comment type="similarity">
    <text evidence="1">Belongs to the free Met sulfoxide reductase family.</text>
</comment>
<dbReference type="Proteomes" id="UP001198182">
    <property type="component" value="Unassembled WGS sequence"/>
</dbReference>
<evidence type="ECO:0000256" key="1">
    <source>
        <dbReference type="ARBA" id="ARBA00038454"/>
    </source>
</evidence>
<dbReference type="FunFam" id="3.30.450.40:FF:000008">
    <property type="entry name" value="GAF domain-containing proteins"/>
    <property type="match status" value="1"/>
</dbReference>
<feature type="domain" description="GAF" evidence="2">
    <location>
        <begin position="32"/>
        <end position="145"/>
    </location>
</feature>
<dbReference type="PROSITE" id="PS01320">
    <property type="entry name" value="UPF0067"/>
    <property type="match status" value="1"/>
</dbReference>
<evidence type="ECO:0000259" key="2">
    <source>
        <dbReference type="Pfam" id="PF01590"/>
    </source>
</evidence>
<protein>
    <submittedName>
        <fullName evidence="3">GAF domain-containing protein</fullName>
    </submittedName>
</protein>
<dbReference type="AlphaFoldDB" id="A0AAE3E8Y1"/>
<dbReference type="PANTHER" id="PTHR21021:SF15">
    <property type="entry name" value="FREE METHIONINE-R-SULFOXIDE REDUCTASE"/>
    <property type="match status" value="1"/>
</dbReference>
<dbReference type="GO" id="GO:0005829">
    <property type="term" value="C:cytosol"/>
    <property type="evidence" value="ECO:0007669"/>
    <property type="project" value="TreeGrafter"/>
</dbReference>
<dbReference type="InterPro" id="IPR003018">
    <property type="entry name" value="GAF"/>
</dbReference>
<dbReference type="SUPFAM" id="SSF55781">
    <property type="entry name" value="GAF domain-like"/>
    <property type="match status" value="1"/>
</dbReference>
<evidence type="ECO:0000313" key="4">
    <source>
        <dbReference type="Proteomes" id="UP001198182"/>
    </source>
</evidence>
<dbReference type="InterPro" id="IPR051330">
    <property type="entry name" value="Phosphatase_reg/MetRdx"/>
</dbReference>
<dbReference type="PANTHER" id="PTHR21021">
    <property type="entry name" value="GAF/PUTATIVE CYTOSKELETAL PROTEIN"/>
    <property type="match status" value="1"/>
</dbReference>
<keyword evidence="4" id="KW-1185">Reference proteome</keyword>
<dbReference type="Gene3D" id="3.30.450.40">
    <property type="match status" value="1"/>
</dbReference>
<gene>
    <name evidence="3" type="ORF">LKD81_03655</name>
</gene>
<dbReference type="InterPro" id="IPR000614">
    <property type="entry name" value="FRMsr_CS"/>
</dbReference>
<dbReference type="GO" id="GO:0033745">
    <property type="term" value="F:L-methionine-(R)-S-oxide reductase activity"/>
    <property type="evidence" value="ECO:0007669"/>
    <property type="project" value="TreeGrafter"/>
</dbReference>
<dbReference type="RefSeq" id="WP_308452804.1">
    <property type="nucleotide sequence ID" value="NZ_JAJEQR010000007.1"/>
</dbReference>
<accession>A0AAE3E8Y1</accession>
<comment type="caution">
    <text evidence="3">The sequence shown here is derived from an EMBL/GenBank/DDBJ whole genome shotgun (WGS) entry which is preliminary data.</text>
</comment>
<organism evidence="3 4">
    <name type="scientific">Hominifimenecus microfluidus</name>
    <dbReference type="NCBI Taxonomy" id="2885348"/>
    <lineage>
        <taxon>Bacteria</taxon>
        <taxon>Bacillati</taxon>
        <taxon>Bacillota</taxon>
        <taxon>Clostridia</taxon>
        <taxon>Lachnospirales</taxon>
        <taxon>Lachnospiraceae</taxon>
        <taxon>Hominifimenecus</taxon>
    </lineage>
</organism>
<reference evidence="3" key="1">
    <citation type="submission" date="2021-10" db="EMBL/GenBank/DDBJ databases">
        <title>Anaerobic single-cell dispensing facilitates the cultivation of human gut bacteria.</title>
        <authorList>
            <person name="Afrizal A."/>
        </authorList>
    </citation>
    <scope>NUCLEOTIDE SEQUENCE</scope>
    <source>
        <strain evidence="3">CLA-AA-H215</strain>
    </source>
</reference>
<sequence length="153" mass="16521">MNVVNYDLLNAQLSGLLHEEHDTIANLANASALLYQILPDVNWVGFYLMKNGELILGPFQGKVACMYIAMGTGVCGTAATSDQIQCVDDVHAYPGHIACDGKTNSELVIPIHANGAVVAVLDLDSMRPARFTEADVQGLSIFAKILEDNCLWK</sequence>